<keyword evidence="4 8" id="KW-1133">Transmembrane helix</keyword>
<dbReference type="PANTHER" id="PTHR46876:SF3">
    <property type="entry name" value="MANSC DOMAIN CONTAINING 1"/>
    <property type="match status" value="1"/>
</dbReference>
<protein>
    <submittedName>
        <fullName evidence="12">MANSC domain-containing protein 1</fullName>
    </submittedName>
</protein>
<keyword evidence="6" id="KW-0325">Glycoprotein</keyword>
<evidence type="ECO:0000256" key="8">
    <source>
        <dbReference type="SAM" id="Phobius"/>
    </source>
</evidence>
<dbReference type="SMART" id="SM00765">
    <property type="entry name" value="MANEC"/>
    <property type="match status" value="1"/>
</dbReference>
<dbReference type="KEGG" id="vvp:112917279"/>
<reference key="1">
    <citation type="submission" date="2019-01" db="UniProtKB">
        <authorList>
            <consortium name="RefSeq"/>
        </authorList>
    </citation>
    <scope>IDENTIFICATION</scope>
</reference>
<dbReference type="RefSeq" id="XP_025850997.1">
    <property type="nucleotide sequence ID" value="XM_025995212.2"/>
</dbReference>
<proteinExistence type="predicted"/>
<dbReference type="Pfam" id="PF07502">
    <property type="entry name" value="MANEC"/>
    <property type="match status" value="1"/>
</dbReference>
<keyword evidence="3 9" id="KW-0732">Signal</keyword>
<dbReference type="PROSITE" id="PS50986">
    <property type="entry name" value="MANSC"/>
    <property type="match status" value="1"/>
</dbReference>
<feature type="chain" id="PRO_5018758114" evidence="9">
    <location>
        <begin position="27"/>
        <end position="484"/>
    </location>
</feature>
<dbReference type="GO" id="GO:0016020">
    <property type="term" value="C:membrane"/>
    <property type="evidence" value="ECO:0007669"/>
    <property type="project" value="UniProtKB-SubCell"/>
</dbReference>
<accession>A0A3Q7RWL2</accession>
<feature type="region of interest" description="Disordered" evidence="7">
    <location>
        <begin position="131"/>
        <end position="161"/>
    </location>
</feature>
<dbReference type="STRING" id="9627.ENSVVUP00000006087"/>
<dbReference type="GeneID" id="112917279"/>
<gene>
    <name evidence="12" type="primary">MANSC1</name>
</gene>
<evidence type="ECO:0000313" key="12">
    <source>
        <dbReference type="RefSeq" id="XP_025850997.1"/>
    </source>
</evidence>
<dbReference type="AlphaFoldDB" id="A0A3Q7RWL2"/>
<dbReference type="InterPro" id="IPR011106">
    <property type="entry name" value="MANSC_N"/>
</dbReference>
<evidence type="ECO:0000256" key="9">
    <source>
        <dbReference type="SAM" id="SignalP"/>
    </source>
</evidence>
<organism evidence="11 12">
    <name type="scientific">Vulpes vulpes</name>
    <name type="common">Red fox</name>
    <dbReference type="NCBI Taxonomy" id="9627"/>
    <lineage>
        <taxon>Eukaryota</taxon>
        <taxon>Metazoa</taxon>
        <taxon>Chordata</taxon>
        <taxon>Craniata</taxon>
        <taxon>Vertebrata</taxon>
        <taxon>Euteleostomi</taxon>
        <taxon>Mammalia</taxon>
        <taxon>Eutheria</taxon>
        <taxon>Laurasiatheria</taxon>
        <taxon>Carnivora</taxon>
        <taxon>Caniformia</taxon>
        <taxon>Canidae</taxon>
        <taxon>Vulpes</taxon>
    </lineage>
</organism>
<keyword evidence="2 8" id="KW-0812">Transmembrane</keyword>
<dbReference type="Proteomes" id="UP001652641">
    <property type="component" value="Chromosome 8"/>
</dbReference>
<dbReference type="PANTHER" id="PTHR46876">
    <property type="entry name" value="LOW-DENSITY LIPOPROTEIN RECEPTOR-RELATED PROTEIN 11"/>
    <property type="match status" value="1"/>
</dbReference>
<dbReference type="InterPro" id="IPR013980">
    <property type="entry name" value="MANSC_dom"/>
</dbReference>
<evidence type="ECO:0000313" key="11">
    <source>
        <dbReference type="Proteomes" id="UP001652641"/>
    </source>
</evidence>
<dbReference type="CTD" id="54682"/>
<reference evidence="12" key="2">
    <citation type="submission" date="2025-08" db="UniProtKB">
        <authorList>
            <consortium name="RefSeq"/>
        </authorList>
    </citation>
    <scope>IDENTIFICATION</scope>
    <source>
        <tissue evidence="12">Cell line</tissue>
    </source>
</reference>
<dbReference type="OMA" id="SQNCPTK"/>
<evidence type="ECO:0000256" key="5">
    <source>
        <dbReference type="ARBA" id="ARBA00023136"/>
    </source>
</evidence>
<feature type="signal peptide" evidence="9">
    <location>
        <begin position="1"/>
        <end position="26"/>
    </location>
</feature>
<keyword evidence="5 8" id="KW-0472">Membrane</keyword>
<feature type="region of interest" description="Disordered" evidence="7">
    <location>
        <begin position="404"/>
        <end position="426"/>
    </location>
</feature>
<feature type="transmembrane region" description="Helical" evidence="8">
    <location>
        <begin position="437"/>
        <end position="462"/>
    </location>
</feature>
<comment type="subcellular location">
    <subcellularLocation>
        <location evidence="1">Membrane</location>
        <topology evidence="1">Single-pass type I membrane protein</topology>
    </subcellularLocation>
</comment>
<evidence type="ECO:0000256" key="1">
    <source>
        <dbReference type="ARBA" id="ARBA00004479"/>
    </source>
</evidence>
<name>A0A3Q7RWL2_VULVU</name>
<evidence type="ECO:0000256" key="7">
    <source>
        <dbReference type="SAM" id="MobiDB-lite"/>
    </source>
</evidence>
<evidence type="ECO:0000256" key="3">
    <source>
        <dbReference type="ARBA" id="ARBA00022729"/>
    </source>
</evidence>
<feature type="domain" description="MANSC" evidence="10">
    <location>
        <begin position="33"/>
        <end position="117"/>
    </location>
</feature>
<feature type="region of interest" description="Disordered" evidence="7">
    <location>
        <begin position="240"/>
        <end position="290"/>
    </location>
</feature>
<evidence type="ECO:0000259" key="10">
    <source>
        <dbReference type="PROSITE" id="PS50986"/>
    </source>
</evidence>
<sequence length="484" mass="52294">MFFREEWSLTYTFVIICFLTLRLSSSQNCPTKSLEDVVIDIQSSLSKGIRGNEPIRTLTQEDCINSCCSTKNITGDKACNLMIFDTRKTARQPNCYLFFCPSEEACPLKPAKGLMTYRIIREFLTVARTNSPSPELTREDSLIRGQSSRRIPPTTPAVTGYSKPADSFWRDAFSQKLGSSDHLEKLVKIGQASTLFPVYKEKSHPQSSQPASKQKIAHPLPKHVTTLPATVTIASLPTTSAPPKPAFASLPTTSAPPKPAFASLPTTSAPPKPAFASLPTTSAPPKPQTTNAPLIPSMTSEPEVATSALSLALGKSQPPTILLSTILTSAAVTPKARQATAAVSNTISEAPMDWKSPPETVPFREISILPSDTEAASNPPTLSLSAVDFSATTLPTSNVDFSATNKAASQKDEKAKPGGSSLNSVPESQHGLPFEKWLLVGTLLFGVLFLAIGLVLLGRMFSESLHRRRYSRLDYLINGIYVDI</sequence>
<evidence type="ECO:0000256" key="2">
    <source>
        <dbReference type="ARBA" id="ARBA00022692"/>
    </source>
</evidence>
<evidence type="ECO:0000256" key="4">
    <source>
        <dbReference type="ARBA" id="ARBA00022989"/>
    </source>
</evidence>
<evidence type="ECO:0000256" key="6">
    <source>
        <dbReference type="ARBA" id="ARBA00023180"/>
    </source>
</evidence>
<keyword evidence="11" id="KW-1185">Reference proteome</keyword>